<dbReference type="GO" id="GO:0008270">
    <property type="term" value="F:zinc ion binding"/>
    <property type="evidence" value="ECO:0007669"/>
    <property type="project" value="InterPro"/>
</dbReference>
<dbReference type="InterPro" id="IPR053045">
    <property type="entry name" value="Zinc_cluster_trans_reg"/>
</dbReference>
<proteinExistence type="predicted"/>
<dbReference type="PANTHER" id="PTHR31986:SF7">
    <property type="entry name" value="REGULATOR OF DRUG SENSITIVITY 2"/>
    <property type="match status" value="1"/>
</dbReference>
<dbReference type="CDD" id="cd00067">
    <property type="entry name" value="GAL4"/>
    <property type="match status" value="1"/>
</dbReference>
<sequence>MGCRGLMVSEMRWFFLQRVTHYSVPWWLGLKSLLTQTLFDSFTMFGGEASNTPISDNAGLVTESQVPKLISEQYGSMLSPELDAEEGTEPAPFKLPTPKSLPTVETKRPSRKRRQECLEQIEPSNDGEGELRVYRACTNCRVSKTKCDKRRPCRRCIKEGRPHLCTSSVKRVKRAVNTSKSLTHAFAHQLVYGGFEKFEKLQEEDFLAILSAEEAPNKSVDEDGNPVRALKDKHSKYQGVPCYRNSWCVRQFKHCGHCKRA</sequence>
<dbReference type="Gene3D" id="4.10.240.10">
    <property type="entry name" value="Zn(2)-C6 fungal-type DNA-binding domain"/>
    <property type="match status" value="1"/>
</dbReference>
<dbReference type="SUPFAM" id="SSF57701">
    <property type="entry name" value="Zn2/Cys6 DNA-binding domain"/>
    <property type="match status" value="1"/>
</dbReference>
<reference evidence="3" key="1">
    <citation type="submission" date="2021-01" db="EMBL/GenBank/DDBJ databases">
        <authorList>
            <person name="Corre E."/>
            <person name="Pelletier E."/>
            <person name="Niang G."/>
            <person name="Scheremetjew M."/>
            <person name="Finn R."/>
            <person name="Kale V."/>
            <person name="Holt S."/>
            <person name="Cochrane G."/>
            <person name="Meng A."/>
            <person name="Brown T."/>
            <person name="Cohen L."/>
        </authorList>
    </citation>
    <scope>NUCLEOTIDE SEQUENCE</scope>
    <source>
        <strain evidence="3">CCMP2058</strain>
    </source>
</reference>
<dbReference type="InterPro" id="IPR036864">
    <property type="entry name" value="Zn2-C6_fun-type_DNA-bd_sf"/>
</dbReference>
<dbReference type="EMBL" id="HBEM01029702">
    <property type="protein sequence ID" value="CAD8461284.1"/>
    <property type="molecule type" value="Transcribed_RNA"/>
</dbReference>
<evidence type="ECO:0000259" key="2">
    <source>
        <dbReference type="PROSITE" id="PS50048"/>
    </source>
</evidence>
<gene>
    <name evidence="3" type="ORF">LAMO00422_LOCUS20242</name>
</gene>
<accession>A0A7S0DPC6</accession>
<organism evidence="3">
    <name type="scientific">Amorphochlora amoebiformis</name>
    <dbReference type="NCBI Taxonomy" id="1561963"/>
    <lineage>
        <taxon>Eukaryota</taxon>
        <taxon>Sar</taxon>
        <taxon>Rhizaria</taxon>
        <taxon>Cercozoa</taxon>
        <taxon>Chlorarachniophyceae</taxon>
        <taxon>Amorphochlora</taxon>
    </lineage>
</organism>
<feature type="domain" description="Zn(2)-C6 fungal-type" evidence="2">
    <location>
        <begin position="136"/>
        <end position="167"/>
    </location>
</feature>
<evidence type="ECO:0000313" key="3">
    <source>
        <dbReference type="EMBL" id="CAD8461284.1"/>
    </source>
</evidence>
<dbReference type="PROSITE" id="PS50048">
    <property type="entry name" value="ZN2_CY6_FUNGAL_2"/>
    <property type="match status" value="1"/>
</dbReference>
<dbReference type="PANTHER" id="PTHR31986">
    <property type="entry name" value="REGULATOR OF DRUG SENSITIVITY 2"/>
    <property type="match status" value="1"/>
</dbReference>
<evidence type="ECO:0000256" key="1">
    <source>
        <dbReference type="SAM" id="MobiDB-lite"/>
    </source>
</evidence>
<dbReference type="PROSITE" id="PS00463">
    <property type="entry name" value="ZN2_CY6_FUNGAL_1"/>
    <property type="match status" value="1"/>
</dbReference>
<dbReference type="SMART" id="SM00066">
    <property type="entry name" value="GAL4"/>
    <property type="match status" value="1"/>
</dbReference>
<feature type="region of interest" description="Disordered" evidence="1">
    <location>
        <begin position="81"/>
        <end position="120"/>
    </location>
</feature>
<name>A0A7S0DPC6_9EUKA</name>
<protein>
    <recommendedName>
        <fullName evidence="2">Zn(2)-C6 fungal-type domain-containing protein</fullName>
    </recommendedName>
</protein>
<dbReference type="AlphaFoldDB" id="A0A7S0DPC6"/>
<dbReference type="Pfam" id="PF00172">
    <property type="entry name" value="Zn_clus"/>
    <property type="match status" value="1"/>
</dbReference>
<dbReference type="GO" id="GO:0000981">
    <property type="term" value="F:DNA-binding transcription factor activity, RNA polymerase II-specific"/>
    <property type="evidence" value="ECO:0007669"/>
    <property type="project" value="InterPro"/>
</dbReference>
<dbReference type="InterPro" id="IPR001138">
    <property type="entry name" value="Zn2Cys6_DnaBD"/>
</dbReference>